<protein>
    <recommendedName>
        <fullName evidence="3">DUF4375 domain-containing protein</fullName>
    </recommendedName>
</protein>
<accession>A0A5D4XQC8</accession>
<evidence type="ECO:0000313" key="1">
    <source>
        <dbReference type="EMBL" id="TYT24930.1"/>
    </source>
</evidence>
<dbReference type="AlphaFoldDB" id="A0A5D4XQC8"/>
<dbReference type="OrthoDB" id="6058254at2"/>
<keyword evidence="2" id="KW-1185">Reference proteome</keyword>
<reference evidence="1 2" key="1">
    <citation type="submission" date="2019-08" db="EMBL/GenBank/DDBJ databases">
        <title>Luteimonas viscosus sp. nov., isolated from soil of a sunflower field.</title>
        <authorList>
            <person name="Jianli Z."/>
            <person name="Ying Z."/>
        </authorList>
    </citation>
    <scope>NUCLEOTIDE SEQUENCE [LARGE SCALE GENOMIC DNA]</scope>
    <source>
        <strain evidence="1 2">XBU10</strain>
    </source>
</reference>
<dbReference type="EMBL" id="VTFT01000001">
    <property type="protein sequence ID" value="TYT24930.1"/>
    <property type="molecule type" value="Genomic_DNA"/>
</dbReference>
<dbReference type="RefSeq" id="WP_149101480.1">
    <property type="nucleotide sequence ID" value="NZ_VTFT01000001.1"/>
</dbReference>
<proteinExistence type="predicted"/>
<sequence>MPLQLQIESRSGDAAPTTVAIPLADEPGFPSDVSEALCMQALECLHASLERAKQASDDDGVSSFAFQLRSVDGDGNLVAAWSEYEFCEHAARFASLHPALHAYAVATADGAHDDRMWADSETPAGTTAMLALLKRDRAWIPAYVDFLRSCDLDHEVDQWGDMDEVVERYGWQPDTCALAAARLASCHGQHGEEQFSGWLDAGLREYLDTGEGRAGFLAAAKAEFDADGPQMRRNLEMSREAFCDDADFWVDFFAAALDEDEVEALRQHAHGRWDRARASAA</sequence>
<comment type="caution">
    <text evidence="1">The sequence shown here is derived from an EMBL/GenBank/DDBJ whole genome shotgun (WGS) entry which is preliminary data.</text>
</comment>
<organism evidence="1 2">
    <name type="scientific">Luteimonas viscosa</name>
    <dbReference type="NCBI Taxonomy" id="1132694"/>
    <lineage>
        <taxon>Bacteria</taxon>
        <taxon>Pseudomonadati</taxon>
        <taxon>Pseudomonadota</taxon>
        <taxon>Gammaproteobacteria</taxon>
        <taxon>Lysobacterales</taxon>
        <taxon>Lysobacteraceae</taxon>
        <taxon>Luteimonas</taxon>
    </lineage>
</organism>
<gene>
    <name evidence="1" type="ORF">FZO89_00785</name>
</gene>
<name>A0A5D4XQC8_9GAMM</name>
<evidence type="ECO:0000313" key="2">
    <source>
        <dbReference type="Proteomes" id="UP000324973"/>
    </source>
</evidence>
<dbReference type="Proteomes" id="UP000324973">
    <property type="component" value="Unassembled WGS sequence"/>
</dbReference>
<evidence type="ECO:0008006" key="3">
    <source>
        <dbReference type="Google" id="ProtNLM"/>
    </source>
</evidence>